<evidence type="ECO:0000313" key="2">
    <source>
        <dbReference type="EMBL" id="KKN88684.1"/>
    </source>
</evidence>
<keyword evidence="1" id="KW-1133">Transmembrane helix</keyword>
<sequence>MNKLRRYIIGSMIGMCFEYTYRVDSNVWYIPLIIGILLSTVVVLDVIKTPRDNS</sequence>
<reference evidence="2" key="1">
    <citation type="journal article" date="2015" name="Nature">
        <title>Complex archaea that bridge the gap between prokaryotes and eukaryotes.</title>
        <authorList>
            <person name="Spang A."/>
            <person name="Saw J.H."/>
            <person name="Jorgensen S.L."/>
            <person name="Zaremba-Niedzwiedzka K."/>
            <person name="Martijn J."/>
            <person name="Lind A.E."/>
            <person name="van Eijk R."/>
            <person name="Schleper C."/>
            <person name="Guy L."/>
            <person name="Ettema T.J."/>
        </authorList>
    </citation>
    <scope>NUCLEOTIDE SEQUENCE</scope>
</reference>
<organism evidence="2">
    <name type="scientific">marine sediment metagenome</name>
    <dbReference type="NCBI Taxonomy" id="412755"/>
    <lineage>
        <taxon>unclassified sequences</taxon>
        <taxon>metagenomes</taxon>
        <taxon>ecological metagenomes</taxon>
    </lineage>
</organism>
<dbReference type="EMBL" id="LAZR01000126">
    <property type="protein sequence ID" value="KKN88684.1"/>
    <property type="molecule type" value="Genomic_DNA"/>
</dbReference>
<protein>
    <submittedName>
        <fullName evidence="2">Uncharacterized protein</fullName>
    </submittedName>
</protein>
<keyword evidence="1" id="KW-0472">Membrane</keyword>
<feature type="transmembrane region" description="Helical" evidence="1">
    <location>
        <begin position="28"/>
        <end position="47"/>
    </location>
</feature>
<proteinExistence type="predicted"/>
<keyword evidence="1" id="KW-0812">Transmembrane</keyword>
<dbReference type="AlphaFoldDB" id="A0A0F9UAJ8"/>
<gene>
    <name evidence="2" type="ORF">LCGC14_0245750</name>
</gene>
<comment type="caution">
    <text evidence="2">The sequence shown here is derived from an EMBL/GenBank/DDBJ whole genome shotgun (WGS) entry which is preliminary data.</text>
</comment>
<evidence type="ECO:0000256" key="1">
    <source>
        <dbReference type="SAM" id="Phobius"/>
    </source>
</evidence>
<name>A0A0F9UAJ8_9ZZZZ</name>
<accession>A0A0F9UAJ8</accession>